<dbReference type="PROSITE" id="PS00143">
    <property type="entry name" value="INSULINASE"/>
    <property type="match status" value="1"/>
</dbReference>
<comment type="similarity">
    <text evidence="1 2">Belongs to the peptidase M16 family.</text>
</comment>
<dbReference type="AlphaFoldDB" id="A0A923E4H6"/>
<dbReference type="InterPro" id="IPR007863">
    <property type="entry name" value="Peptidase_M16_C"/>
</dbReference>
<dbReference type="InterPro" id="IPR001431">
    <property type="entry name" value="Pept_M16_Zn_BS"/>
</dbReference>
<evidence type="ECO:0000313" key="5">
    <source>
        <dbReference type="EMBL" id="MBB6334410.1"/>
    </source>
</evidence>
<dbReference type="SUPFAM" id="SSF63411">
    <property type="entry name" value="LuxS/MPP-like metallohydrolase"/>
    <property type="match status" value="2"/>
</dbReference>
<dbReference type="InterPro" id="IPR050361">
    <property type="entry name" value="MPP/UQCRC_Complex"/>
</dbReference>
<sequence length="439" mass="47833">MTPPIDLPLVRQEGLLLDDNEGEVRRSVTGRGTRILTQRAPSTRSAALSLWVPVGSRDEAPEAAGSTHFLEHLLFKGTPKRSAFDIAESFDRVGGESNAETGREHTNYWARVVSEDLEMALGVLVDMLSNATIGPEEFAMERGVILDELAMAEDSPTEIVHDAFQLAVHGDVPLGRPVGGTPETIRAAQRDEVVAHYRSHYAPDNLVVAAAGDVDHGRLVDLVEAAIEVSPWADAPSNGRAPRARRSCDAWEEVEHEPSLVRRRDVEQAHLVVGTRGLRALADEGPTMSVLLSVLGGSMSSRLFQEVREKRGLAYTTYAFESSYSDTGAFGMYAGTSPDKIDQVERLMLEQLHDLAENGPTEAELLRVRGQVRGGVALGLEDNWSRMMRLGRSELVGRYKSVDESLEAIEAVTADEVAALARELASRPLSRALVLPLDS</sequence>
<accession>A0A923E4H6</accession>
<evidence type="ECO:0000259" key="3">
    <source>
        <dbReference type="Pfam" id="PF00675"/>
    </source>
</evidence>
<reference evidence="5" key="1">
    <citation type="submission" date="2020-08" db="EMBL/GenBank/DDBJ databases">
        <title>Sequencing the genomes of 1000 actinobacteria strains.</title>
        <authorList>
            <person name="Klenk H.-P."/>
        </authorList>
    </citation>
    <scope>NUCLEOTIDE SEQUENCE</scope>
    <source>
        <strain evidence="5">DSM 10695</strain>
    </source>
</reference>
<evidence type="ECO:0000256" key="2">
    <source>
        <dbReference type="RuleBase" id="RU004447"/>
    </source>
</evidence>
<dbReference type="RefSeq" id="WP_184452331.1">
    <property type="nucleotide sequence ID" value="NZ_JACHMK010000001.1"/>
</dbReference>
<dbReference type="Pfam" id="PF05193">
    <property type="entry name" value="Peptidase_M16_C"/>
    <property type="match status" value="1"/>
</dbReference>
<evidence type="ECO:0000256" key="1">
    <source>
        <dbReference type="ARBA" id="ARBA00007261"/>
    </source>
</evidence>
<name>A0A923E4H6_9ACTO</name>
<dbReference type="InterPro" id="IPR011765">
    <property type="entry name" value="Pept_M16_N"/>
</dbReference>
<organism evidence="5 6">
    <name type="scientific">Schaalia hyovaginalis</name>
    <dbReference type="NCBI Taxonomy" id="29316"/>
    <lineage>
        <taxon>Bacteria</taxon>
        <taxon>Bacillati</taxon>
        <taxon>Actinomycetota</taxon>
        <taxon>Actinomycetes</taxon>
        <taxon>Actinomycetales</taxon>
        <taxon>Actinomycetaceae</taxon>
        <taxon>Schaalia</taxon>
    </lineage>
</organism>
<feature type="domain" description="Peptidase M16 N-terminal" evidence="3">
    <location>
        <begin position="34"/>
        <end position="180"/>
    </location>
</feature>
<dbReference type="GO" id="GO:0046872">
    <property type="term" value="F:metal ion binding"/>
    <property type="evidence" value="ECO:0007669"/>
    <property type="project" value="InterPro"/>
</dbReference>
<protein>
    <submittedName>
        <fullName evidence="5">Zn-dependent peptidase</fullName>
    </submittedName>
</protein>
<dbReference type="PANTHER" id="PTHR11851">
    <property type="entry name" value="METALLOPROTEASE"/>
    <property type="match status" value="1"/>
</dbReference>
<gene>
    <name evidence="5" type="ORF">HD592_000975</name>
</gene>
<dbReference type="PANTHER" id="PTHR11851:SF49">
    <property type="entry name" value="MITOCHONDRIAL-PROCESSING PEPTIDASE SUBUNIT ALPHA"/>
    <property type="match status" value="1"/>
</dbReference>
<dbReference type="Proteomes" id="UP000617426">
    <property type="component" value="Unassembled WGS sequence"/>
</dbReference>
<keyword evidence="6" id="KW-1185">Reference proteome</keyword>
<dbReference type="Gene3D" id="3.30.830.10">
    <property type="entry name" value="Metalloenzyme, LuxS/M16 peptidase-like"/>
    <property type="match status" value="2"/>
</dbReference>
<comment type="caution">
    <text evidence="5">The sequence shown here is derived from an EMBL/GenBank/DDBJ whole genome shotgun (WGS) entry which is preliminary data.</text>
</comment>
<dbReference type="GO" id="GO:0004222">
    <property type="term" value="F:metalloendopeptidase activity"/>
    <property type="evidence" value="ECO:0007669"/>
    <property type="project" value="InterPro"/>
</dbReference>
<dbReference type="EMBL" id="JACHMK010000001">
    <property type="protein sequence ID" value="MBB6334410.1"/>
    <property type="molecule type" value="Genomic_DNA"/>
</dbReference>
<evidence type="ECO:0000259" key="4">
    <source>
        <dbReference type="Pfam" id="PF05193"/>
    </source>
</evidence>
<proteinExistence type="inferred from homology"/>
<dbReference type="Pfam" id="PF00675">
    <property type="entry name" value="Peptidase_M16"/>
    <property type="match status" value="1"/>
</dbReference>
<evidence type="ECO:0000313" key="6">
    <source>
        <dbReference type="Proteomes" id="UP000617426"/>
    </source>
</evidence>
<feature type="domain" description="Peptidase M16 C-terminal" evidence="4">
    <location>
        <begin position="189"/>
        <end position="371"/>
    </location>
</feature>
<dbReference type="GO" id="GO:0006508">
    <property type="term" value="P:proteolysis"/>
    <property type="evidence" value="ECO:0007669"/>
    <property type="project" value="InterPro"/>
</dbReference>
<dbReference type="InterPro" id="IPR011249">
    <property type="entry name" value="Metalloenz_LuxS/M16"/>
</dbReference>